<keyword evidence="5" id="KW-1185">Reference proteome</keyword>
<proteinExistence type="inferred from homology"/>
<evidence type="ECO:0000313" key="4">
    <source>
        <dbReference type="EMBL" id="MDT0381945.1"/>
    </source>
</evidence>
<dbReference type="RefSeq" id="WP_311675594.1">
    <property type="nucleotide sequence ID" value="NZ_JAVREQ010000028.1"/>
</dbReference>
<comment type="subcellular location">
    <subcellularLocation>
        <location evidence="2">Gas vesicle</location>
    </subcellularLocation>
</comment>
<dbReference type="PANTHER" id="PTHR36852:SF1">
    <property type="entry name" value="PROTEIN GVPL 2"/>
    <property type="match status" value="1"/>
</dbReference>
<gene>
    <name evidence="4" type="ORF">RM572_24590</name>
</gene>
<dbReference type="InterPro" id="IPR009430">
    <property type="entry name" value="GvpL/GvpF"/>
</dbReference>
<reference evidence="5" key="1">
    <citation type="submission" date="2023-07" db="EMBL/GenBank/DDBJ databases">
        <title>30 novel species of actinomycetes from the DSMZ collection.</title>
        <authorList>
            <person name="Nouioui I."/>
        </authorList>
    </citation>
    <scope>NUCLEOTIDE SEQUENCE [LARGE SCALE GENOMIC DNA]</scope>
    <source>
        <strain evidence="5">DSM 42041</strain>
    </source>
</reference>
<keyword evidence="1" id="KW-0304">Gas vesicle</keyword>
<comment type="similarity">
    <text evidence="3">Belongs to the gas vesicle GvpF/GvpL family.</text>
</comment>
<name>A0ABU2NY69_9ACTN</name>
<dbReference type="Proteomes" id="UP001183414">
    <property type="component" value="Unassembled WGS sequence"/>
</dbReference>
<evidence type="ECO:0000256" key="3">
    <source>
        <dbReference type="ARBA" id="ARBA00035643"/>
    </source>
</evidence>
<dbReference type="EMBL" id="JAVREQ010000028">
    <property type="protein sequence ID" value="MDT0381945.1"/>
    <property type="molecule type" value="Genomic_DNA"/>
</dbReference>
<evidence type="ECO:0000256" key="1">
    <source>
        <dbReference type="ARBA" id="ARBA00022987"/>
    </source>
</evidence>
<organism evidence="4 5">
    <name type="scientific">Streptomyces hazeniae</name>
    <dbReference type="NCBI Taxonomy" id="3075538"/>
    <lineage>
        <taxon>Bacteria</taxon>
        <taxon>Bacillati</taxon>
        <taxon>Actinomycetota</taxon>
        <taxon>Actinomycetes</taxon>
        <taxon>Kitasatosporales</taxon>
        <taxon>Streptomycetaceae</taxon>
        <taxon>Streptomyces</taxon>
    </lineage>
</organism>
<dbReference type="PANTHER" id="PTHR36852">
    <property type="entry name" value="PROTEIN GVPL 2"/>
    <property type="match status" value="1"/>
</dbReference>
<accession>A0ABU2NY69</accession>
<sequence>MDGTGLYLYGVVRPGRRLPAALCGVGSPPGELRLVTARSTAAVVSDAPAGLRARRRDLPAHRDLLLALASGGRPVLPMGFGSVAPDEQTVRERLAAAEPWHLESLERVAGRLELNVKAAVSDDGLEALMREDPQVRRLRDELHRDPGYEASIRLGETVAAGLDRRARHAAREVMDDLAALAVASAEGPAAPDSVRSTSFLVDAKRQDAFRAAAERLAARHRDALVLRVSGPLPCYSFVTRETAAPASRTGSRTG</sequence>
<dbReference type="Pfam" id="PF06386">
    <property type="entry name" value="GvpL_GvpF"/>
    <property type="match status" value="1"/>
</dbReference>
<evidence type="ECO:0000313" key="5">
    <source>
        <dbReference type="Proteomes" id="UP001183414"/>
    </source>
</evidence>
<comment type="caution">
    <text evidence="4">The sequence shown here is derived from an EMBL/GenBank/DDBJ whole genome shotgun (WGS) entry which is preliminary data.</text>
</comment>
<protein>
    <submittedName>
        <fullName evidence="4">GvpL/GvpF family gas vesicle protein</fullName>
    </submittedName>
</protein>
<evidence type="ECO:0000256" key="2">
    <source>
        <dbReference type="ARBA" id="ARBA00035108"/>
    </source>
</evidence>